<keyword evidence="3" id="KW-0326">Glycosidase</keyword>
<evidence type="ECO:0000256" key="2">
    <source>
        <dbReference type="ARBA" id="ARBA00022801"/>
    </source>
</evidence>
<dbReference type="Pfam" id="PF02837">
    <property type="entry name" value="Glyco_hydro_2_N"/>
    <property type="match status" value="1"/>
</dbReference>
<dbReference type="SUPFAM" id="SSF51445">
    <property type="entry name" value="(Trans)glycosidases"/>
    <property type="match status" value="1"/>
</dbReference>
<organism evidence="7 8">
    <name type="scientific">Saitozyma podzolica</name>
    <dbReference type="NCBI Taxonomy" id="1890683"/>
    <lineage>
        <taxon>Eukaryota</taxon>
        <taxon>Fungi</taxon>
        <taxon>Dikarya</taxon>
        <taxon>Basidiomycota</taxon>
        <taxon>Agaricomycotina</taxon>
        <taxon>Tremellomycetes</taxon>
        <taxon>Tremellales</taxon>
        <taxon>Trimorphomycetaceae</taxon>
        <taxon>Saitozyma</taxon>
    </lineage>
</organism>
<evidence type="ECO:0008006" key="9">
    <source>
        <dbReference type="Google" id="ProtNLM"/>
    </source>
</evidence>
<protein>
    <recommendedName>
        <fullName evidence="9">Glycoside hydrolase family 2 protein</fullName>
    </recommendedName>
</protein>
<dbReference type="Gene3D" id="3.20.20.80">
    <property type="entry name" value="Glycosidases"/>
    <property type="match status" value="1"/>
</dbReference>
<dbReference type="InterPro" id="IPR013783">
    <property type="entry name" value="Ig-like_fold"/>
</dbReference>
<comment type="caution">
    <text evidence="7">The sequence shown here is derived from an EMBL/GenBank/DDBJ whole genome shotgun (WGS) entry which is preliminary data.</text>
</comment>
<dbReference type="STRING" id="1890683.A0A427YP98"/>
<evidence type="ECO:0000256" key="4">
    <source>
        <dbReference type="SAM" id="SignalP"/>
    </source>
</evidence>
<dbReference type="GO" id="GO:0005975">
    <property type="term" value="P:carbohydrate metabolic process"/>
    <property type="evidence" value="ECO:0007669"/>
    <property type="project" value="InterPro"/>
</dbReference>
<dbReference type="InterPro" id="IPR051913">
    <property type="entry name" value="GH2_Domain-Containing"/>
</dbReference>
<dbReference type="AlphaFoldDB" id="A0A427YP98"/>
<dbReference type="InterPro" id="IPR006104">
    <property type="entry name" value="Glyco_hydro_2_N"/>
</dbReference>
<dbReference type="InterPro" id="IPR036156">
    <property type="entry name" value="Beta-gal/glucu_dom_sf"/>
</dbReference>
<dbReference type="OrthoDB" id="408320at2759"/>
<dbReference type="PANTHER" id="PTHR42732">
    <property type="entry name" value="BETA-GALACTOSIDASE"/>
    <property type="match status" value="1"/>
</dbReference>
<dbReference type="InterPro" id="IPR006102">
    <property type="entry name" value="Ig-like_GH2"/>
</dbReference>
<feature type="domain" description="Glycosyl hydrolases family 2 sugar binding" evidence="6">
    <location>
        <begin position="121"/>
        <end position="194"/>
    </location>
</feature>
<feature type="signal peptide" evidence="4">
    <location>
        <begin position="1"/>
        <end position="28"/>
    </location>
</feature>
<evidence type="ECO:0000256" key="1">
    <source>
        <dbReference type="ARBA" id="ARBA00007401"/>
    </source>
</evidence>
<dbReference type="Proteomes" id="UP000279259">
    <property type="component" value="Unassembled WGS sequence"/>
</dbReference>
<dbReference type="EMBL" id="RSCD01000005">
    <property type="protein sequence ID" value="RSH92901.1"/>
    <property type="molecule type" value="Genomic_DNA"/>
</dbReference>
<evidence type="ECO:0000313" key="8">
    <source>
        <dbReference type="Proteomes" id="UP000279259"/>
    </source>
</evidence>
<dbReference type="Gene3D" id="2.60.120.260">
    <property type="entry name" value="Galactose-binding domain-like"/>
    <property type="match status" value="1"/>
</dbReference>
<gene>
    <name evidence="7" type="ORF">EHS25_008347</name>
</gene>
<dbReference type="Gene3D" id="2.60.40.10">
    <property type="entry name" value="Immunoglobulins"/>
    <property type="match status" value="1"/>
</dbReference>
<reference evidence="7 8" key="1">
    <citation type="submission" date="2018-11" db="EMBL/GenBank/DDBJ databases">
        <title>Genome sequence of Saitozyma podzolica DSM 27192.</title>
        <authorList>
            <person name="Aliyu H."/>
            <person name="Gorte O."/>
            <person name="Ochsenreither K."/>
        </authorList>
    </citation>
    <scope>NUCLEOTIDE SEQUENCE [LARGE SCALE GENOMIC DNA]</scope>
    <source>
        <strain evidence="7 8">DSM 27192</strain>
    </source>
</reference>
<feature type="chain" id="PRO_5019073170" description="Glycoside hydrolase family 2 protein" evidence="4">
    <location>
        <begin position="29"/>
        <end position="392"/>
    </location>
</feature>
<dbReference type="SUPFAM" id="SSF49785">
    <property type="entry name" value="Galactose-binding domain-like"/>
    <property type="match status" value="1"/>
</dbReference>
<evidence type="ECO:0000313" key="7">
    <source>
        <dbReference type="EMBL" id="RSH92901.1"/>
    </source>
</evidence>
<keyword evidence="8" id="KW-1185">Reference proteome</keyword>
<sequence>MHLPTSPTFLSLSILPLISLSLFPVSLAATKDYQVQTPPLTTNWTYTAGTDPWTEYPRPQLVRPAWQSLNGVWAWRNATGGLDELGDPPTGQTFDDPVLVPSCLESGLSGVQAPLAPNGTVLTTWWQTTFTVPSDWNGDNVIINFGAVDYESTVFINGHNATFHRGGYTRFYADITPYLNANGTNELLVFVHDPTDNGEYVIPIGKQTLRPSHIFYTPCTGIWQSVFIEPVPASHIAAVDISADMDGLVNITVHSSDGSAQSVNAYVHTNSSTHSMGGSNGTSNSAFTFTVPNPSLWSPDSPALYNVTITMGSDVVEVYTGFRTVSRGTVGNVTRPLLNGKFVFAFGPLDQGFWPDGLYVPPTHDAMVYDLQVLKSLGFNMVRKHIKVETDL</sequence>
<feature type="domain" description="Glycoside hydrolase family 2 immunoglobulin-like beta-sandwich" evidence="5">
    <location>
        <begin position="245"/>
        <end position="323"/>
    </location>
</feature>
<accession>A0A427YP98</accession>
<keyword evidence="2" id="KW-0378">Hydrolase</keyword>
<dbReference type="GO" id="GO:0004553">
    <property type="term" value="F:hydrolase activity, hydrolyzing O-glycosyl compounds"/>
    <property type="evidence" value="ECO:0007669"/>
    <property type="project" value="InterPro"/>
</dbReference>
<evidence type="ECO:0000256" key="3">
    <source>
        <dbReference type="ARBA" id="ARBA00023295"/>
    </source>
</evidence>
<keyword evidence="4" id="KW-0732">Signal</keyword>
<dbReference type="InterPro" id="IPR017853">
    <property type="entry name" value="GH"/>
</dbReference>
<dbReference type="InterPro" id="IPR008979">
    <property type="entry name" value="Galactose-bd-like_sf"/>
</dbReference>
<dbReference type="PANTHER" id="PTHR42732:SF2">
    <property type="entry name" value="BETA-MANNOSIDASE"/>
    <property type="match status" value="1"/>
</dbReference>
<name>A0A427YP98_9TREE</name>
<comment type="similarity">
    <text evidence="1">Belongs to the glycosyl hydrolase 2 family.</text>
</comment>
<dbReference type="SUPFAM" id="SSF49303">
    <property type="entry name" value="beta-Galactosidase/glucuronidase domain"/>
    <property type="match status" value="1"/>
</dbReference>
<dbReference type="Pfam" id="PF00703">
    <property type="entry name" value="Glyco_hydro_2"/>
    <property type="match status" value="1"/>
</dbReference>
<evidence type="ECO:0000259" key="5">
    <source>
        <dbReference type="Pfam" id="PF00703"/>
    </source>
</evidence>
<evidence type="ECO:0000259" key="6">
    <source>
        <dbReference type="Pfam" id="PF02837"/>
    </source>
</evidence>
<proteinExistence type="inferred from homology"/>